<dbReference type="KEGG" id="bbel:109487894"/>
<name>A0A6P5A2Q2_BRABE</name>
<dbReference type="InterPro" id="IPR027417">
    <property type="entry name" value="P-loop_NTPase"/>
</dbReference>
<dbReference type="Gene3D" id="3.40.50.300">
    <property type="entry name" value="P-loop containing nucleotide triphosphate hydrolases"/>
    <property type="match status" value="1"/>
</dbReference>
<dbReference type="CDD" id="cd00882">
    <property type="entry name" value="Ras_like_GTPase"/>
    <property type="match status" value="1"/>
</dbReference>
<organism evidence="2 3">
    <name type="scientific">Branchiostoma belcheri</name>
    <name type="common">Amphioxus</name>
    <dbReference type="NCBI Taxonomy" id="7741"/>
    <lineage>
        <taxon>Eukaryota</taxon>
        <taxon>Metazoa</taxon>
        <taxon>Chordata</taxon>
        <taxon>Cephalochordata</taxon>
        <taxon>Leptocardii</taxon>
        <taxon>Amphioxiformes</taxon>
        <taxon>Branchiostomatidae</taxon>
        <taxon>Branchiostoma</taxon>
    </lineage>
</organism>
<feature type="region of interest" description="Disordered" evidence="1">
    <location>
        <begin position="312"/>
        <end position="331"/>
    </location>
</feature>
<dbReference type="OrthoDB" id="25620at2759"/>
<dbReference type="SUPFAM" id="SSF52540">
    <property type="entry name" value="P-loop containing nucleoside triphosphate hydrolases"/>
    <property type="match status" value="1"/>
</dbReference>
<protein>
    <submittedName>
        <fullName evidence="3">Uncharacterized protein LOC109487894 isoform X1</fullName>
    </submittedName>
</protein>
<dbReference type="PANTHER" id="PTHR14241:SF35">
    <property type="entry name" value="SEPTIN-TYPE G DOMAIN-CONTAINING PROTEIN"/>
    <property type="match status" value="1"/>
</dbReference>
<sequence>MGGSESKEETEEVVRWHDRWDDDAEQRGIAEAVKEFEQRRGSQRMKEVKETYLRIKNDLEEYEVGSKLRLGKFFPADVKEMENINIAMIGPTGSGKSSFINIAEKVMMGPGEATAITQSTGKEGTIHLEEYLTKFNFRLIDTRGYFELDKGWSEELQKILTGRIRPGMTIERSTDEAAFAPEQHERADDAPLGEQIHGVICVMVDKDPRLKQYRERMKSMKDYLRAKGYSPLAALAFENENDFKDEDKRREIMEELSAAVGSPIDKTFPFINHLASGSDVKKDPESVLNVLDILDTAVTAAEKFIKVRLQREKHSRERQAKGSGPESQSVGDFIQTLGKAHNWDRDRTDALVKQMQDKDIYDVSDLREGLDDISLTIGQKKAIKKALPP</sequence>
<reference evidence="3" key="1">
    <citation type="submission" date="2025-08" db="UniProtKB">
        <authorList>
            <consortium name="RefSeq"/>
        </authorList>
    </citation>
    <scope>IDENTIFICATION</scope>
    <source>
        <tissue evidence="3">Gonad</tissue>
    </source>
</reference>
<proteinExistence type="predicted"/>
<dbReference type="GeneID" id="109487894"/>
<evidence type="ECO:0000256" key="1">
    <source>
        <dbReference type="SAM" id="MobiDB-lite"/>
    </source>
</evidence>
<dbReference type="AlphaFoldDB" id="A0A6P5A2Q2"/>
<dbReference type="PANTHER" id="PTHR14241">
    <property type="entry name" value="INTERFERON-INDUCED PROTEIN 44"/>
    <property type="match status" value="1"/>
</dbReference>
<dbReference type="Proteomes" id="UP000515135">
    <property type="component" value="Unplaced"/>
</dbReference>
<gene>
    <name evidence="3" type="primary">LOC109487894</name>
</gene>
<keyword evidence="2" id="KW-1185">Reference proteome</keyword>
<accession>A0A6P5A2Q2</accession>
<dbReference type="RefSeq" id="XP_019647560.1">
    <property type="nucleotide sequence ID" value="XM_019792001.1"/>
</dbReference>
<evidence type="ECO:0000313" key="2">
    <source>
        <dbReference type="Proteomes" id="UP000515135"/>
    </source>
</evidence>
<evidence type="ECO:0000313" key="3">
    <source>
        <dbReference type="RefSeq" id="XP_019647560.1"/>
    </source>
</evidence>